<name>A0A2A3JT51_9RHOB</name>
<dbReference type="OrthoDB" id="9802155at2"/>
<proteinExistence type="predicted"/>
<dbReference type="GO" id="GO:0000160">
    <property type="term" value="P:phosphorelay signal transduction system"/>
    <property type="evidence" value="ECO:0007669"/>
    <property type="project" value="InterPro"/>
</dbReference>
<dbReference type="PANTHER" id="PTHR44591:SF3">
    <property type="entry name" value="RESPONSE REGULATORY DOMAIN-CONTAINING PROTEIN"/>
    <property type="match status" value="1"/>
</dbReference>
<organism evidence="5">
    <name type="scientific">Alloyangia mangrovi</name>
    <dbReference type="NCBI Taxonomy" id="1779329"/>
    <lineage>
        <taxon>Bacteria</taxon>
        <taxon>Pseudomonadati</taxon>
        <taxon>Pseudomonadota</taxon>
        <taxon>Alphaproteobacteria</taxon>
        <taxon>Rhodobacterales</taxon>
        <taxon>Roseobacteraceae</taxon>
        <taxon>Alloyangia</taxon>
    </lineage>
</organism>
<reference evidence="5" key="1">
    <citation type="submission" date="2017-09" db="EMBL/GenBank/DDBJ databases">
        <title>Yangia sp. SAOS 153D whole genome sequencing.</title>
        <authorList>
            <person name="Verma A."/>
            <person name="Krishnamurthi S."/>
        </authorList>
    </citation>
    <scope>NUCLEOTIDE SEQUENCE [LARGE SCALE GENOMIC DNA]</scope>
    <source>
        <strain evidence="5">SAOS 153D</strain>
    </source>
</reference>
<dbReference type="SUPFAM" id="SSF52172">
    <property type="entry name" value="CheY-like"/>
    <property type="match status" value="1"/>
</dbReference>
<accession>A0A2A3JT51</accession>
<dbReference type="SMART" id="SM00448">
    <property type="entry name" value="REC"/>
    <property type="match status" value="1"/>
</dbReference>
<gene>
    <name evidence="5" type="ORF">CLG85_15455</name>
</gene>
<evidence type="ECO:0000256" key="1">
    <source>
        <dbReference type="ARBA" id="ARBA00022553"/>
    </source>
</evidence>
<dbReference type="InterPro" id="IPR050595">
    <property type="entry name" value="Bact_response_regulator"/>
</dbReference>
<dbReference type="PROSITE" id="PS50110">
    <property type="entry name" value="RESPONSE_REGULATORY"/>
    <property type="match status" value="1"/>
</dbReference>
<evidence type="ECO:0000256" key="2">
    <source>
        <dbReference type="PROSITE-ProRule" id="PRU00169"/>
    </source>
</evidence>
<dbReference type="AlphaFoldDB" id="A0A2A3JT51"/>
<evidence type="ECO:0000256" key="3">
    <source>
        <dbReference type="SAM" id="MobiDB-lite"/>
    </source>
</evidence>
<feature type="domain" description="Response regulatory" evidence="4">
    <location>
        <begin position="145"/>
        <end position="259"/>
    </location>
</feature>
<dbReference type="InterPro" id="IPR001789">
    <property type="entry name" value="Sig_transdc_resp-reg_receiver"/>
</dbReference>
<comment type="caution">
    <text evidence="5">The sequence shown here is derived from an EMBL/GenBank/DDBJ whole genome shotgun (WGS) entry which is preliminary data.</text>
</comment>
<sequence length="261" mass="28223">MSGVINTVISSSRGSMACSITGLIIRSSALSQGRHGMPQLSDPGWRNPRRVGRAASPHTPKERVTEGVAFRGSSSSAPVRTSPPPPAKKGPDVTFWQPAGKPRTFPPAYPRGRYVNLGMTRLSDLCFTDILGGLSPPHKETFMARILLILPDQDQRSALDRILAEGGHDAFQTATAVDARPLIESGLYDLVMLDPELPDQDGFDFLRDLRAGNKRQPIVVLNRYARVATTLLAKGLGASGILTMPFTRGEFFMTIDDAIAA</sequence>
<dbReference type="Pfam" id="PF00072">
    <property type="entry name" value="Response_reg"/>
    <property type="match status" value="1"/>
</dbReference>
<dbReference type="EMBL" id="NTHN01000253">
    <property type="protein sequence ID" value="PBD18312.1"/>
    <property type="molecule type" value="Genomic_DNA"/>
</dbReference>
<protein>
    <recommendedName>
        <fullName evidence="4">Response regulatory domain-containing protein</fullName>
    </recommendedName>
</protein>
<keyword evidence="1 2" id="KW-0597">Phosphoprotein</keyword>
<dbReference type="CDD" id="cd00156">
    <property type="entry name" value="REC"/>
    <property type="match status" value="1"/>
</dbReference>
<dbReference type="InterPro" id="IPR011006">
    <property type="entry name" value="CheY-like_superfamily"/>
</dbReference>
<feature type="region of interest" description="Disordered" evidence="3">
    <location>
        <begin position="34"/>
        <end position="109"/>
    </location>
</feature>
<evidence type="ECO:0000259" key="4">
    <source>
        <dbReference type="PROSITE" id="PS50110"/>
    </source>
</evidence>
<dbReference type="Gene3D" id="3.40.50.2300">
    <property type="match status" value="1"/>
</dbReference>
<dbReference type="PANTHER" id="PTHR44591">
    <property type="entry name" value="STRESS RESPONSE REGULATOR PROTEIN 1"/>
    <property type="match status" value="1"/>
</dbReference>
<feature type="modified residue" description="4-aspartylphosphate" evidence="2">
    <location>
        <position position="194"/>
    </location>
</feature>
<evidence type="ECO:0000313" key="5">
    <source>
        <dbReference type="EMBL" id="PBD18312.1"/>
    </source>
</evidence>